<sequence>MDTNLHHQLCNPKGYHHTHSQAKELISICGLSGFNLISSKHTHTYLGETVTATVIDLAWASLQESRLVEEFLISQENHSSDHQPIITKMKTNKKAVQTSETHISMRPPSLIIKDYLIDLEKKIEEILLVDDIQTRKEIDKEPEWLCDSLRNSYIKQGKIVKKKGNKEESLWDKKTLNPIIKDRKRTRIWFLLTRSEELKQCYQLWQRHFSDKVKILKQNHWRRILVDRAGNNAFDTFRFTETRMSGEVQEL</sequence>
<dbReference type="GO" id="GO:0003824">
    <property type="term" value="F:catalytic activity"/>
    <property type="evidence" value="ECO:0007669"/>
    <property type="project" value="InterPro"/>
</dbReference>
<dbReference type="Gene3D" id="3.60.10.10">
    <property type="entry name" value="Endonuclease/exonuclease/phosphatase"/>
    <property type="match status" value="1"/>
</dbReference>
<dbReference type="OrthoDB" id="2717295at2759"/>
<evidence type="ECO:0000313" key="2">
    <source>
        <dbReference type="EMBL" id="MBW0461100.1"/>
    </source>
</evidence>
<dbReference type="AlphaFoldDB" id="A0A9Q3B9R7"/>
<name>A0A9Q3B9R7_9BASI</name>
<dbReference type="InterPro" id="IPR036691">
    <property type="entry name" value="Endo/exonu/phosph_ase_sf"/>
</dbReference>
<comment type="caution">
    <text evidence="2">The sequence shown here is derived from an EMBL/GenBank/DDBJ whole genome shotgun (WGS) entry which is preliminary data.</text>
</comment>
<feature type="domain" description="Endonuclease/exonuclease/phosphatase" evidence="1">
    <location>
        <begin position="1"/>
        <end position="86"/>
    </location>
</feature>
<dbReference type="EMBL" id="AVOT02000105">
    <property type="protein sequence ID" value="MBW0461100.1"/>
    <property type="molecule type" value="Genomic_DNA"/>
</dbReference>
<protein>
    <recommendedName>
        <fullName evidence="1">Endonuclease/exonuclease/phosphatase domain-containing protein</fullName>
    </recommendedName>
</protein>
<evidence type="ECO:0000313" key="3">
    <source>
        <dbReference type="Proteomes" id="UP000765509"/>
    </source>
</evidence>
<gene>
    <name evidence="2" type="ORF">O181_000815</name>
</gene>
<reference evidence="2" key="1">
    <citation type="submission" date="2021-03" db="EMBL/GenBank/DDBJ databases">
        <title>Draft genome sequence of rust myrtle Austropuccinia psidii MF-1, a brazilian biotype.</title>
        <authorList>
            <person name="Quecine M.C."/>
            <person name="Pachon D.M.R."/>
            <person name="Bonatelli M.L."/>
            <person name="Correr F.H."/>
            <person name="Franceschini L.M."/>
            <person name="Leite T.F."/>
            <person name="Margarido G.R.A."/>
            <person name="Almeida C.A."/>
            <person name="Ferrarezi J.A."/>
            <person name="Labate C.A."/>
        </authorList>
    </citation>
    <scope>NUCLEOTIDE SEQUENCE</scope>
    <source>
        <strain evidence="2">MF-1</strain>
    </source>
</reference>
<accession>A0A9Q3B9R7</accession>
<dbReference type="InterPro" id="IPR005135">
    <property type="entry name" value="Endo/exonuclease/phosphatase"/>
</dbReference>
<dbReference type="Proteomes" id="UP000765509">
    <property type="component" value="Unassembled WGS sequence"/>
</dbReference>
<proteinExistence type="predicted"/>
<dbReference type="SUPFAM" id="SSF56219">
    <property type="entry name" value="DNase I-like"/>
    <property type="match status" value="1"/>
</dbReference>
<dbReference type="Pfam" id="PF14529">
    <property type="entry name" value="Exo_endo_phos_2"/>
    <property type="match status" value="1"/>
</dbReference>
<evidence type="ECO:0000259" key="1">
    <source>
        <dbReference type="Pfam" id="PF14529"/>
    </source>
</evidence>
<organism evidence="2 3">
    <name type="scientific">Austropuccinia psidii MF-1</name>
    <dbReference type="NCBI Taxonomy" id="1389203"/>
    <lineage>
        <taxon>Eukaryota</taxon>
        <taxon>Fungi</taxon>
        <taxon>Dikarya</taxon>
        <taxon>Basidiomycota</taxon>
        <taxon>Pucciniomycotina</taxon>
        <taxon>Pucciniomycetes</taxon>
        <taxon>Pucciniales</taxon>
        <taxon>Sphaerophragmiaceae</taxon>
        <taxon>Austropuccinia</taxon>
    </lineage>
</organism>
<keyword evidence="3" id="KW-1185">Reference proteome</keyword>